<dbReference type="EMBL" id="MN739664">
    <property type="protein sequence ID" value="QHT19258.1"/>
    <property type="molecule type" value="Genomic_DNA"/>
</dbReference>
<protein>
    <submittedName>
        <fullName evidence="2">Uncharacterized protein</fullName>
    </submittedName>
</protein>
<dbReference type="AlphaFoldDB" id="A0A6C0DQR1"/>
<sequence>MGGTQSAPQGVDLGPVQLKSKDTERLELFSTVFLRLLKSTDILDVRALTKGPGACGDYTILLASDIDKEFRKIKLEGTDSGKTAIKDFLFARSKGITTESPSDQVACRALAVFYIRALQLVAALTMSIYTPPDLVNRIRNRVFQGELRRQRKNVPLSLVEKEELRIKREQWWNKFLKPTSRPDMASLGGSGQLKYNKTTKTVIYTDPENQYEYRALVGVKELETYNVGPEYMREGSYWVELYNTATKEPFFRSLVNTDKSGYLFSVKPEGPKEEEPVIFNKDWTTELPEQITTSIQGVAPLPRSPNSQTRRNGSRFDPYSFTRTGGAYGIPYNTNNVQANTTRKNTAKSAANIAANTLRQEEASLQLAPTTTLPRAFQESYKSMVRWTLDISTWTEAAPASYRAVLLYIRPTLPAGAAASYLCVDNWTDKSLRYIQPFAALEALYFNKDDGSMTSENRAGLKALVDDFIGIYQGAAPPKNTQGKVPSTFDDVYMPAISEPLKALLCGKRTAQGDVMLDPVSAQILESAQSAILAAYKAHFENAYALLNRLFTIGKTETGEQTVRFADTFAKNPGSARVVLEEIVREARGLIAAHYIDVERIYADTIKELIKPRA</sequence>
<proteinExistence type="predicted"/>
<organism evidence="2">
    <name type="scientific">viral metagenome</name>
    <dbReference type="NCBI Taxonomy" id="1070528"/>
    <lineage>
        <taxon>unclassified sequences</taxon>
        <taxon>metagenomes</taxon>
        <taxon>organismal metagenomes</taxon>
    </lineage>
</organism>
<name>A0A6C0DQR1_9ZZZZ</name>
<evidence type="ECO:0000313" key="2">
    <source>
        <dbReference type="EMBL" id="QHT19258.1"/>
    </source>
</evidence>
<evidence type="ECO:0000256" key="1">
    <source>
        <dbReference type="SAM" id="MobiDB-lite"/>
    </source>
</evidence>
<reference evidence="2" key="1">
    <citation type="journal article" date="2020" name="Nature">
        <title>Giant virus diversity and host interactions through global metagenomics.</title>
        <authorList>
            <person name="Schulz F."/>
            <person name="Roux S."/>
            <person name="Paez-Espino D."/>
            <person name="Jungbluth S."/>
            <person name="Walsh D.A."/>
            <person name="Denef V.J."/>
            <person name="McMahon K.D."/>
            <person name="Konstantinidis K.T."/>
            <person name="Eloe-Fadrosh E.A."/>
            <person name="Kyrpides N.C."/>
            <person name="Woyke T."/>
        </authorList>
    </citation>
    <scope>NUCLEOTIDE SEQUENCE</scope>
    <source>
        <strain evidence="2">GVMAG-M-3300023174-57</strain>
    </source>
</reference>
<accession>A0A6C0DQR1</accession>
<feature type="region of interest" description="Disordered" evidence="1">
    <location>
        <begin position="297"/>
        <end position="318"/>
    </location>
</feature>